<name>A0ABT3ZJK9_9BURK</name>
<comment type="caution">
    <text evidence="2">The sequence shown here is derived from an EMBL/GenBank/DDBJ whole genome shotgun (WGS) entry which is preliminary data.</text>
</comment>
<feature type="region of interest" description="Disordered" evidence="1">
    <location>
        <begin position="1"/>
        <end position="21"/>
    </location>
</feature>
<evidence type="ECO:0000313" key="2">
    <source>
        <dbReference type="EMBL" id="MCY0386719.1"/>
    </source>
</evidence>
<reference evidence="2" key="1">
    <citation type="submission" date="2022-11" db="EMBL/GenBank/DDBJ databases">
        <title>Robbsia betulipollinis sp. nov., isolated from pollen of birch (Betula pendula).</title>
        <authorList>
            <person name="Shi H."/>
            <person name="Ambika Manirajan B."/>
            <person name="Ratering S."/>
            <person name="Geissler-Plaum R."/>
            <person name="Schnell S."/>
        </authorList>
    </citation>
    <scope>NUCLEOTIDE SEQUENCE</scope>
    <source>
        <strain evidence="2">Bb-Pol-6</strain>
    </source>
</reference>
<evidence type="ECO:0000256" key="1">
    <source>
        <dbReference type="SAM" id="MobiDB-lite"/>
    </source>
</evidence>
<proteinExistence type="predicted"/>
<dbReference type="EMBL" id="JAPMXC010000001">
    <property type="protein sequence ID" value="MCY0386719.1"/>
    <property type="molecule type" value="Genomic_DNA"/>
</dbReference>
<sequence>MDDRVAMLQSMNHHHHPHDPGLQRELAAYADDLKLIHVLNKSTDSAKFAQRIYTDVLA</sequence>
<evidence type="ECO:0000313" key="3">
    <source>
        <dbReference type="Proteomes" id="UP001082899"/>
    </source>
</evidence>
<accession>A0ABT3ZJK9</accession>
<dbReference type="Proteomes" id="UP001082899">
    <property type="component" value="Unassembled WGS sequence"/>
</dbReference>
<organism evidence="2 3">
    <name type="scientific">Robbsia betulipollinis</name>
    <dbReference type="NCBI Taxonomy" id="2981849"/>
    <lineage>
        <taxon>Bacteria</taxon>
        <taxon>Pseudomonadati</taxon>
        <taxon>Pseudomonadota</taxon>
        <taxon>Betaproteobacteria</taxon>
        <taxon>Burkholderiales</taxon>
        <taxon>Burkholderiaceae</taxon>
        <taxon>Robbsia</taxon>
    </lineage>
</organism>
<dbReference type="RefSeq" id="WP_267846294.1">
    <property type="nucleotide sequence ID" value="NZ_JAPMXC010000001.1"/>
</dbReference>
<protein>
    <submittedName>
        <fullName evidence="2">Uncharacterized protein</fullName>
    </submittedName>
</protein>
<gene>
    <name evidence="2" type="ORF">OVY01_05600</name>
</gene>
<keyword evidence="3" id="KW-1185">Reference proteome</keyword>